<feature type="region of interest" description="Disordered" evidence="1">
    <location>
        <begin position="85"/>
        <end position="135"/>
    </location>
</feature>
<organism evidence="2 3">
    <name type="scientific">Mycena metata</name>
    <dbReference type="NCBI Taxonomy" id="1033252"/>
    <lineage>
        <taxon>Eukaryota</taxon>
        <taxon>Fungi</taxon>
        <taxon>Dikarya</taxon>
        <taxon>Basidiomycota</taxon>
        <taxon>Agaricomycotina</taxon>
        <taxon>Agaricomycetes</taxon>
        <taxon>Agaricomycetidae</taxon>
        <taxon>Agaricales</taxon>
        <taxon>Marasmiineae</taxon>
        <taxon>Mycenaceae</taxon>
        <taxon>Mycena</taxon>
    </lineage>
</organism>
<evidence type="ECO:0000313" key="2">
    <source>
        <dbReference type="EMBL" id="KAJ7730786.1"/>
    </source>
</evidence>
<dbReference type="Proteomes" id="UP001215598">
    <property type="component" value="Unassembled WGS sequence"/>
</dbReference>
<reference evidence="2" key="1">
    <citation type="submission" date="2023-03" db="EMBL/GenBank/DDBJ databases">
        <title>Massive genome expansion in bonnet fungi (Mycena s.s.) driven by repeated elements and novel gene families across ecological guilds.</title>
        <authorList>
            <consortium name="Lawrence Berkeley National Laboratory"/>
            <person name="Harder C.B."/>
            <person name="Miyauchi S."/>
            <person name="Viragh M."/>
            <person name="Kuo A."/>
            <person name="Thoen E."/>
            <person name="Andreopoulos B."/>
            <person name="Lu D."/>
            <person name="Skrede I."/>
            <person name="Drula E."/>
            <person name="Henrissat B."/>
            <person name="Morin E."/>
            <person name="Kohler A."/>
            <person name="Barry K."/>
            <person name="LaButti K."/>
            <person name="Morin E."/>
            <person name="Salamov A."/>
            <person name="Lipzen A."/>
            <person name="Mereny Z."/>
            <person name="Hegedus B."/>
            <person name="Baldrian P."/>
            <person name="Stursova M."/>
            <person name="Weitz H."/>
            <person name="Taylor A."/>
            <person name="Grigoriev I.V."/>
            <person name="Nagy L.G."/>
            <person name="Martin F."/>
            <person name="Kauserud H."/>
        </authorList>
    </citation>
    <scope>NUCLEOTIDE SEQUENCE</scope>
    <source>
        <strain evidence="2">CBHHK182m</strain>
    </source>
</reference>
<comment type="caution">
    <text evidence="2">The sequence shown here is derived from an EMBL/GenBank/DDBJ whole genome shotgun (WGS) entry which is preliminary data.</text>
</comment>
<accession>A0AAD7HZG8</accession>
<name>A0AAD7HZG8_9AGAR</name>
<keyword evidence="3" id="KW-1185">Reference proteome</keyword>
<dbReference type="EMBL" id="JARKIB010000157">
    <property type="protein sequence ID" value="KAJ7730786.1"/>
    <property type="molecule type" value="Genomic_DNA"/>
</dbReference>
<sequence>MSTASLSMLRFSPSVSNTKHDSSQALKQIVAKLAAFAVRRRIQCVLDQLLHHPDADTAVAVWVHIHCRPRVIISDYETSTYLVPARRPLPPREPNREHSFDIPFTREANTRPSHTSSDPAPVSAPDGHSNLQLHLHDNEPSMPLINCPSPMYMSLLTKLSIAGIVFTCEVAVAYQGERMRVDLCIINHNPYGPAAGPSSPKHDSLDGVNSLALPSGLPQIPRQRFDLIGAQSKASRS</sequence>
<protein>
    <submittedName>
        <fullName evidence="2">Uncharacterized protein</fullName>
    </submittedName>
</protein>
<proteinExistence type="predicted"/>
<evidence type="ECO:0000313" key="3">
    <source>
        <dbReference type="Proteomes" id="UP001215598"/>
    </source>
</evidence>
<feature type="region of interest" description="Disordered" evidence="1">
    <location>
        <begin position="195"/>
        <end position="217"/>
    </location>
</feature>
<evidence type="ECO:0000256" key="1">
    <source>
        <dbReference type="SAM" id="MobiDB-lite"/>
    </source>
</evidence>
<gene>
    <name evidence="2" type="ORF">B0H16DRAFT_1733637</name>
</gene>
<dbReference type="AlphaFoldDB" id="A0AAD7HZG8"/>